<dbReference type="InterPro" id="IPR006600">
    <property type="entry name" value="HTH_CenpB_DNA-bd_dom"/>
</dbReference>
<feature type="region of interest" description="Disordered" evidence="3">
    <location>
        <begin position="111"/>
        <end position="136"/>
    </location>
</feature>
<dbReference type="InterPro" id="IPR010921">
    <property type="entry name" value="Trp_repressor/repl_initiator"/>
</dbReference>
<dbReference type="GO" id="GO:0005634">
    <property type="term" value="C:nucleus"/>
    <property type="evidence" value="ECO:0007669"/>
    <property type="project" value="UniProtKB-SubCell"/>
</dbReference>
<keyword evidence="2" id="KW-0238">DNA-binding</keyword>
<reference evidence="6" key="1">
    <citation type="journal article" date="2008" name="Nat. Genet.">
        <title>The Pristionchus pacificus genome provides a unique perspective on nematode lifestyle and parasitism.</title>
        <authorList>
            <person name="Dieterich C."/>
            <person name="Clifton S.W."/>
            <person name="Schuster L.N."/>
            <person name="Chinwalla A."/>
            <person name="Delehaunty K."/>
            <person name="Dinkelacker I."/>
            <person name="Fulton L."/>
            <person name="Fulton R."/>
            <person name="Godfrey J."/>
            <person name="Minx P."/>
            <person name="Mitreva M."/>
            <person name="Roeseler W."/>
            <person name="Tian H."/>
            <person name="Witte H."/>
            <person name="Yang S.P."/>
            <person name="Wilson R.K."/>
            <person name="Sommer R.J."/>
        </authorList>
    </citation>
    <scope>NUCLEOTIDE SEQUENCE [LARGE SCALE GENOMIC DNA]</scope>
    <source>
        <strain evidence="6">PS312</strain>
    </source>
</reference>
<dbReference type="SUPFAM" id="SSF48295">
    <property type="entry name" value="TrpR-like"/>
    <property type="match status" value="1"/>
</dbReference>
<organism evidence="5 6">
    <name type="scientific">Pristionchus pacificus</name>
    <name type="common">Parasitic nematode worm</name>
    <dbReference type="NCBI Taxonomy" id="54126"/>
    <lineage>
        <taxon>Eukaryota</taxon>
        <taxon>Metazoa</taxon>
        <taxon>Ecdysozoa</taxon>
        <taxon>Nematoda</taxon>
        <taxon>Chromadorea</taxon>
        <taxon>Rhabditida</taxon>
        <taxon>Rhabditina</taxon>
        <taxon>Diplogasteromorpha</taxon>
        <taxon>Diplogasteroidea</taxon>
        <taxon>Neodiplogasteridae</taxon>
        <taxon>Pristionchus</taxon>
    </lineage>
</organism>
<evidence type="ECO:0000256" key="2">
    <source>
        <dbReference type="ARBA" id="ARBA00023125"/>
    </source>
</evidence>
<gene>
    <name evidence="5" type="primary">WBGene00099224</name>
</gene>
<dbReference type="GO" id="GO:0043565">
    <property type="term" value="F:sequence-specific DNA binding"/>
    <property type="evidence" value="ECO:0007669"/>
    <property type="project" value="InterPro"/>
</dbReference>
<dbReference type="InterPro" id="IPR051839">
    <property type="entry name" value="RD_transcriptional_regulator"/>
</dbReference>
<dbReference type="Proteomes" id="UP000005239">
    <property type="component" value="Unassembled WGS sequence"/>
</dbReference>
<sequence length="274" mass="30018">MASSLPSPSITVHRPTALHPSISFLLDLPSESPLDLSLPPSRSSVIHPPIQSGSSSSFECLPSTSSSSLPTCSNPIPSSRWLTDQLTPKKPAFGPASASVAPLLDMEPGMSMTSATASTTASSVAGASTTTSNPPRMSYPREFKLVVVDYFNNNGRNKYRTCKRFSITKSMLNGWISKVDKIRESRPGSLKSGRSGRKPQFPDIEKHLYVEYENEVATSGLKPGNKWIRDRARQLAIDRADGSQASIDLLNCQFSERWLSNFKKRFAIPIGKEW</sequence>
<evidence type="ECO:0000259" key="4">
    <source>
        <dbReference type="Pfam" id="PF03221"/>
    </source>
</evidence>
<proteinExistence type="predicted"/>
<dbReference type="InterPro" id="IPR009057">
    <property type="entry name" value="Homeodomain-like_sf"/>
</dbReference>
<keyword evidence="6" id="KW-1185">Reference proteome</keyword>
<dbReference type="AlphaFoldDB" id="A0A2A6C9N9"/>
<reference evidence="5" key="2">
    <citation type="submission" date="2022-06" db="UniProtKB">
        <authorList>
            <consortium name="EnsemblMetazoa"/>
        </authorList>
    </citation>
    <scope>IDENTIFICATION</scope>
    <source>
        <strain evidence="5">PS312</strain>
    </source>
</reference>
<dbReference type="Gene3D" id="1.10.10.60">
    <property type="entry name" value="Homeodomain-like"/>
    <property type="match status" value="2"/>
</dbReference>
<dbReference type="Pfam" id="PF03221">
    <property type="entry name" value="HTH_Tnp_Tc5"/>
    <property type="match status" value="1"/>
</dbReference>
<dbReference type="OrthoDB" id="5794751at2759"/>
<dbReference type="PANTHER" id="PTHR33215:SF13">
    <property type="entry name" value="PROTEIN DISTAL ANTENNA"/>
    <property type="match status" value="1"/>
</dbReference>
<dbReference type="PANTHER" id="PTHR33215">
    <property type="entry name" value="PROTEIN DISTAL ANTENNA"/>
    <property type="match status" value="1"/>
</dbReference>
<dbReference type="SUPFAM" id="SSF46689">
    <property type="entry name" value="Homeodomain-like"/>
    <property type="match status" value="1"/>
</dbReference>
<name>A0A2A6C9N9_PRIPA</name>
<feature type="compositionally biased region" description="Low complexity" evidence="3">
    <location>
        <begin position="111"/>
        <end position="132"/>
    </location>
</feature>
<evidence type="ECO:0000313" key="6">
    <source>
        <dbReference type="Proteomes" id="UP000005239"/>
    </source>
</evidence>
<dbReference type="EnsemblMetazoa" id="PPA09670.1">
    <property type="protein sequence ID" value="PPA09670.1"/>
    <property type="gene ID" value="WBGene00099224"/>
</dbReference>
<accession>A0A8R1U7B5</accession>
<accession>A0A2A6C9N9</accession>
<protein>
    <submittedName>
        <fullName evidence="5">HTH CENPB-type domain-containing protein</fullName>
    </submittedName>
</protein>
<evidence type="ECO:0000256" key="3">
    <source>
        <dbReference type="SAM" id="MobiDB-lite"/>
    </source>
</evidence>
<comment type="subcellular location">
    <subcellularLocation>
        <location evidence="1">Nucleus</location>
    </subcellularLocation>
</comment>
<evidence type="ECO:0000256" key="1">
    <source>
        <dbReference type="ARBA" id="ARBA00004123"/>
    </source>
</evidence>
<evidence type="ECO:0000313" key="5">
    <source>
        <dbReference type="EnsemblMetazoa" id="PPA09670.1"/>
    </source>
</evidence>
<feature type="domain" description="HTH CENPB-type" evidence="4">
    <location>
        <begin position="201"/>
        <end position="268"/>
    </location>
</feature>